<sequence>MEIGGSDLFLVFLWSGEVAFIVLTLVFLLKMIVSHVTKINDLTKALYGYINRSQLLSEYLDREFELMNQCVEQVKTFTVGYSTFYKTLAESRNTVSHALCANRDTQVPVELKLSQLLIPARMDTVDEPVPTGKDGSLGIAKNASSFPKSARSLQFIAREEPRGALL</sequence>
<reference evidence="2" key="1">
    <citation type="journal article" date="2024" name="Gigascience">
        <title>Chromosome-level genome of the poultry shaft louse Menopon gallinae provides insight into the host-switching and adaptive evolution of parasitic lice.</title>
        <authorList>
            <person name="Xu Y."/>
            <person name="Ma L."/>
            <person name="Liu S."/>
            <person name="Liang Y."/>
            <person name="Liu Q."/>
            <person name="He Z."/>
            <person name="Tian L."/>
            <person name="Duan Y."/>
            <person name="Cai W."/>
            <person name="Li H."/>
            <person name="Song F."/>
        </authorList>
    </citation>
    <scope>NUCLEOTIDE SEQUENCE</scope>
    <source>
        <strain evidence="2">Cailab_2023a</strain>
    </source>
</reference>
<protein>
    <recommendedName>
        <fullName evidence="3">ATP synthase F0 subunit 8</fullName>
    </recommendedName>
</protein>
<name>A0AAW2HPX3_9NEOP</name>
<keyword evidence="1" id="KW-1133">Transmembrane helix</keyword>
<keyword evidence="1" id="KW-0472">Membrane</keyword>
<dbReference type="AlphaFoldDB" id="A0AAW2HPX3"/>
<evidence type="ECO:0008006" key="3">
    <source>
        <dbReference type="Google" id="ProtNLM"/>
    </source>
</evidence>
<evidence type="ECO:0000256" key="1">
    <source>
        <dbReference type="SAM" id="Phobius"/>
    </source>
</evidence>
<proteinExistence type="predicted"/>
<keyword evidence="1" id="KW-0812">Transmembrane</keyword>
<gene>
    <name evidence="2" type="ORF">PYX00_008688</name>
</gene>
<feature type="transmembrane region" description="Helical" evidence="1">
    <location>
        <begin position="12"/>
        <end position="33"/>
    </location>
</feature>
<evidence type="ECO:0000313" key="2">
    <source>
        <dbReference type="EMBL" id="KAL0271671.1"/>
    </source>
</evidence>
<dbReference type="EMBL" id="JARGDH010000004">
    <property type="protein sequence ID" value="KAL0271671.1"/>
    <property type="molecule type" value="Genomic_DNA"/>
</dbReference>
<accession>A0AAW2HPX3</accession>
<organism evidence="2">
    <name type="scientific">Menopon gallinae</name>
    <name type="common">poultry shaft louse</name>
    <dbReference type="NCBI Taxonomy" id="328185"/>
    <lineage>
        <taxon>Eukaryota</taxon>
        <taxon>Metazoa</taxon>
        <taxon>Ecdysozoa</taxon>
        <taxon>Arthropoda</taxon>
        <taxon>Hexapoda</taxon>
        <taxon>Insecta</taxon>
        <taxon>Pterygota</taxon>
        <taxon>Neoptera</taxon>
        <taxon>Paraneoptera</taxon>
        <taxon>Psocodea</taxon>
        <taxon>Troctomorpha</taxon>
        <taxon>Phthiraptera</taxon>
        <taxon>Amblycera</taxon>
        <taxon>Menoponidae</taxon>
        <taxon>Menopon</taxon>
    </lineage>
</organism>
<comment type="caution">
    <text evidence="2">The sequence shown here is derived from an EMBL/GenBank/DDBJ whole genome shotgun (WGS) entry which is preliminary data.</text>
</comment>